<evidence type="ECO:0008006" key="7">
    <source>
        <dbReference type="Google" id="ProtNLM"/>
    </source>
</evidence>
<dbReference type="PROSITE" id="PS00668">
    <property type="entry name" value="COMPLEX1_ND1_2"/>
    <property type="match status" value="1"/>
</dbReference>
<reference evidence="6" key="1">
    <citation type="journal article" date="2014" name="Front. Microbiol.">
        <title>High frequency of phylogenetically diverse reductive dehalogenase-homologous genes in deep subseafloor sedimentary metagenomes.</title>
        <authorList>
            <person name="Kawai M."/>
            <person name="Futagami T."/>
            <person name="Toyoda A."/>
            <person name="Takaki Y."/>
            <person name="Nishi S."/>
            <person name="Hori S."/>
            <person name="Arai W."/>
            <person name="Tsubouchi T."/>
            <person name="Morono Y."/>
            <person name="Uchiyama I."/>
            <person name="Ito T."/>
            <person name="Fujiyama A."/>
            <person name="Inagaki F."/>
            <person name="Takami H."/>
        </authorList>
    </citation>
    <scope>NUCLEOTIDE SEQUENCE</scope>
    <source>
        <strain evidence="6">Expedition CK06-06</strain>
    </source>
</reference>
<dbReference type="EMBL" id="BARS01029542">
    <property type="protein sequence ID" value="GAG05717.1"/>
    <property type="molecule type" value="Genomic_DNA"/>
</dbReference>
<evidence type="ECO:0000256" key="1">
    <source>
        <dbReference type="ARBA" id="ARBA00004141"/>
    </source>
</evidence>
<evidence type="ECO:0000313" key="6">
    <source>
        <dbReference type="EMBL" id="GAG05717.1"/>
    </source>
</evidence>
<keyword evidence="4 5" id="KW-0472">Membrane</keyword>
<feature type="non-terminal residue" evidence="6">
    <location>
        <position position="1"/>
    </location>
</feature>
<evidence type="ECO:0000256" key="2">
    <source>
        <dbReference type="ARBA" id="ARBA00022692"/>
    </source>
</evidence>
<name>X0V2S4_9ZZZZ</name>
<dbReference type="PANTHER" id="PTHR11432:SF3">
    <property type="entry name" value="NADH-UBIQUINONE OXIDOREDUCTASE CHAIN 1"/>
    <property type="match status" value="1"/>
</dbReference>
<feature type="transmembrane region" description="Helical" evidence="5">
    <location>
        <begin position="38"/>
        <end position="58"/>
    </location>
</feature>
<evidence type="ECO:0000256" key="5">
    <source>
        <dbReference type="SAM" id="Phobius"/>
    </source>
</evidence>
<keyword evidence="3 5" id="KW-1133">Transmembrane helix</keyword>
<evidence type="ECO:0000256" key="4">
    <source>
        <dbReference type="ARBA" id="ARBA00023136"/>
    </source>
</evidence>
<gene>
    <name evidence="6" type="ORF">S01H1_46165</name>
</gene>
<dbReference type="InterPro" id="IPR001694">
    <property type="entry name" value="NADH_UbQ_OxRdtase_su1/FPO"/>
</dbReference>
<accession>X0V2S4</accession>
<keyword evidence="2 5" id="KW-0812">Transmembrane</keyword>
<dbReference type="GO" id="GO:0016020">
    <property type="term" value="C:membrane"/>
    <property type="evidence" value="ECO:0007669"/>
    <property type="project" value="UniProtKB-SubCell"/>
</dbReference>
<dbReference type="InterPro" id="IPR018086">
    <property type="entry name" value="NADH_UbQ_OxRdtase_su1_CS"/>
</dbReference>
<evidence type="ECO:0000256" key="3">
    <source>
        <dbReference type="ARBA" id="ARBA00022989"/>
    </source>
</evidence>
<comment type="caution">
    <text evidence="6">The sequence shown here is derived from an EMBL/GenBank/DDBJ whole genome shotgun (WGS) entry which is preliminary data.</text>
</comment>
<comment type="subcellular location">
    <subcellularLocation>
        <location evidence="1">Membrane</location>
        <topology evidence="1">Multi-pass membrane protein</topology>
    </subcellularLocation>
</comment>
<feature type="transmembrane region" description="Helical" evidence="5">
    <location>
        <begin position="64"/>
        <end position="84"/>
    </location>
</feature>
<proteinExistence type="predicted"/>
<feature type="transmembrane region" description="Helical" evidence="5">
    <location>
        <begin position="131"/>
        <end position="151"/>
    </location>
</feature>
<dbReference type="GO" id="GO:0003954">
    <property type="term" value="F:NADH dehydrogenase activity"/>
    <property type="evidence" value="ECO:0007669"/>
    <property type="project" value="TreeGrafter"/>
</dbReference>
<dbReference type="PANTHER" id="PTHR11432">
    <property type="entry name" value="NADH DEHYDROGENASE SUBUNIT 1"/>
    <property type="match status" value="1"/>
</dbReference>
<dbReference type="GO" id="GO:0009060">
    <property type="term" value="P:aerobic respiration"/>
    <property type="evidence" value="ECO:0007669"/>
    <property type="project" value="TreeGrafter"/>
</dbReference>
<protein>
    <recommendedName>
        <fullName evidence="7">NADH-quinone oxidoreductase subunit H</fullName>
    </recommendedName>
</protein>
<feature type="transmembrane region" description="Helical" evidence="5">
    <location>
        <begin position="105"/>
        <end position="125"/>
    </location>
</feature>
<dbReference type="AlphaFoldDB" id="X0V2S4"/>
<sequence>AELGRTPFDISEAESEIVAGFHIEYTGMKFGLFYAGELLHALTVSALIATLFLGGWRGPFVDQVPILGAFYLFIKAFLVYYLIMWVRYSFPRLRIDQMLGFNWKFLTPLALLLLIVVAILDKLLVGVSQPIYVLVLLGSNLLIAWAVVMILRVYARVERKRIGEERPVAVSPEAELDGLVGQE</sequence>
<organism evidence="6">
    <name type="scientific">marine sediment metagenome</name>
    <dbReference type="NCBI Taxonomy" id="412755"/>
    <lineage>
        <taxon>unclassified sequences</taxon>
        <taxon>metagenomes</taxon>
        <taxon>ecological metagenomes</taxon>
    </lineage>
</organism>
<dbReference type="Pfam" id="PF00146">
    <property type="entry name" value="NADHdh"/>
    <property type="match status" value="1"/>
</dbReference>